<dbReference type="InterPro" id="IPR050217">
    <property type="entry name" value="Peroxiredoxin"/>
</dbReference>
<evidence type="ECO:0000256" key="4">
    <source>
        <dbReference type="ARBA" id="ARBA00023157"/>
    </source>
</evidence>
<accession>A0A5F8HEG5</accession>
<evidence type="ECO:0000256" key="5">
    <source>
        <dbReference type="ARBA" id="ARBA00023284"/>
    </source>
</evidence>
<dbReference type="PANTHER" id="PTHR10681">
    <property type="entry name" value="THIOREDOXIN PEROXIDASE"/>
    <property type="match status" value="1"/>
</dbReference>
<evidence type="ECO:0000256" key="1">
    <source>
        <dbReference type="ARBA" id="ARBA00009796"/>
    </source>
</evidence>
<dbReference type="GO" id="GO:0006979">
    <property type="term" value="P:response to oxidative stress"/>
    <property type="evidence" value="ECO:0000318"/>
    <property type="project" value="GO_Central"/>
</dbReference>
<keyword evidence="5" id="KW-0676">Redox-active center</keyword>
<keyword evidence="4" id="KW-1015">Disulfide bond</keyword>
<proteinExistence type="inferred from homology"/>
<reference evidence="7" key="2">
    <citation type="submission" date="2025-08" db="UniProtKB">
        <authorList>
            <consortium name="Ensembl"/>
        </authorList>
    </citation>
    <scope>IDENTIFICATION</scope>
</reference>
<dbReference type="GeneTree" id="ENSGT00940000154277"/>
<comment type="similarity">
    <text evidence="1">Belongs to the peroxiredoxin family. AhpC/Prx1 subfamily.</text>
</comment>
<dbReference type="Gene3D" id="3.40.30.10">
    <property type="entry name" value="Glutaredoxin"/>
    <property type="match status" value="1"/>
</dbReference>
<sequence>TSSGLIGYQASTFKVIAAMTSGKFKDINLFNYKGKYLMFFSYLLYITLYKLYCQVASASGASYFGHPARVNTSKKQGRLKVTNTPLIADHKYSIAKNYGVQKAYEGSSFKSLFITDEKRILHQITINDFPLGHFVDEALYLVQDFQFIGKNGKMCPLAGNFRGESNTSPIITDGPKPKNYFGGYFKTVILLQL</sequence>
<dbReference type="GO" id="GO:0005829">
    <property type="term" value="C:cytosol"/>
    <property type="evidence" value="ECO:0000318"/>
    <property type="project" value="GO_Central"/>
</dbReference>
<name>A0A5F8HEG5_MONDO</name>
<dbReference type="GO" id="GO:0019430">
    <property type="term" value="P:removal of superoxide radicals"/>
    <property type="evidence" value="ECO:0000318"/>
    <property type="project" value="GO_Central"/>
</dbReference>
<keyword evidence="3" id="KW-0560">Oxidoreductase</keyword>
<dbReference type="Proteomes" id="UP000002280">
    <property type="component" value="Chromosome 1"/>
</dbReference>
<dbReference type="PANTHER" id="PTHR10681:SF111">
    <property type="entry name" value="PEROXIREDOXIN-1"/>
    <property type="match status" value="1"/>
</dbReference>
<organism evidence="7 8">
    <name type="scientific">Monodelphis domestica</name>
    <name type="common">Gray short-tailed opossum</name>
    <dbReference type="NCBI Taxonomy" id="13616"/>
    <lineage>
        <taxon>Eukaryota</taxon>
        <taxon>Metazoa</taxon>
        <taxon>Chordata</taxon>
        <taxon>Craniata</taxon>
        <taxon>Vertebrata</taxon>
        <taxon>Euteleostomi</taxon>
        <taxon>Mammalia</taxon>
        <taxon>Metatheria</taxon>
        <taxon>Didelphimorphia</taxon>
        <taxon>Didelphidae</taxon>
        <taxon>Monodelphis</taxon>
    </lineage>
</organism>
<reference evidence="7" key="3">
    <citation type="submission" date="2025-09" db="UniProtKB">
        <authorList>
            <consortium name="Ensembl"/>
        </authorList>
    </citation>
    <scope>IDENTIFICATION</scope>
</reference>
<evidence type="ECO:0000256" key="3">
    <source>
        <dbReference type="ARBA" id="ARBA00023002"/>
    </source>
</evidence>
<dbReference type="SUPFAM" id="SSF52833">
    <property type="entry name" value="Thioredoxin-like"/>
    <property type="match status" value="1"/>
</dbReference>
<dbReference type="InParanoid" id="A0A5F8HEG5"/>
<dbReference type="Ensembl" id="ENSMODT00000086055.1">
    <property type="protein sequence ID" value="ENSMODP00000057895.1"/>
    <property type="gene ID" value="ENSMODG00000038232.1"/>
</dbReference>
<dbReference type="InterPro" id="IPR036249">
    <property type="entry name" value="Thioredoxin-like_sf"/>
</dbReference>
<dbReference type="GO" id="GO:0045454">
    <property type="term" value="P:cell redox homeostasis"/>
    <property type="evidence" value="ECO:0000318"/>
    <property type="project" value="GO_Central"/>
</dbReference>
<dbReference type="GO" id="GO:0008379">
    <property type="term" value="F:thioredoxin peroxidase activity"/>
    <property type="evidence" value="ECO:0000318"/>
    <property type="project" value="GO_Central"/>
</dbReference>
<dbReference type="GO" id="GO:0042744">
    <property type="term" value="P:hydrogen peroxide catabolic process"/>
    <property type="evidence" value="ECO:0000318"/>
    <property type="project" value="GO_Central"/>
</dbReference>
<dbReference type="Bgee" id="ENSMODG00000038232">
    <property type="expression patterns" value="Expressed in testis and 1 other cell type or tissue"/>
</dbReference>
<comment type="catalytic activity">
    <reaction evidence="6">
        <text>a hydroperoxide + [thioredoxin]-dithiol = an alcohol + [thioredoxin]-disulfide + H2O</text>
        <dbReference type="Rhea" id="RHEA:62620"/>
        <dbReference type="Rhea" id="RHEA-COMP:10698"/>
        <dbReference type="Rhea" id="RHEA-COMP:10700"/>
        <dbReference type="ChEBI" id="CHEBI:15377"/>
        <dbReference type="ChEBI" id="CHEBI:29950"/>
        <dbReference type="ChEBI" id="CHEBI:30879"/>
        <dbReference type="ChEBI" id="CHEBI:35924"/>
        <dbReference type="ChEBI" id="CHEBI:50058"/>
        <dbReference type="EC" id="1.11.1.24"/>
    </reaction>
</comment>
<dbReference type="AlphaFoldDB" id="A0A5F8HEG5"/>
<evidence type="ECO:0000313" key="8">
    <source>
        <dbReference type="Proteomes" id="UP000002280"/>
    </source>
</evidence>
<dbReference type="STRING" id="13616.ENSMODP00000057895"/>
<keyword evidence="8" id="KW-1185">Reference proteome</keyword>
<reference evidence="7 8" key="1">
    <citation type="journal article" date="2007" name="Nature">
        <title>Genome of the marsupial Monodelphis domestica reveals innovation in non-coding sequences.</title>
        <authorList>
            <person name="Mikkelsen T.S."/>
            <person name="Wakefield M.J."/>
            <person name="Aken B."/>
            <person name="Amemiya C.T."/>
            <person name="Chang J.L."/>
            <person name="Duke S."/>
            <person name="Garber M."/>
            <person name="Gentles A.J."/>
            <person name="Goodstadt L."/>
            <person name="Heger A."/>
            <person name="Jurka J."/>
            <person name="Kamal M."/>
            <person name="Mauceli E."/>
            <person name="Searle S.M."/>
            <person name="Sharpe T."/>
            <person name="Baker M.L."/>
            <person name="Batzer M.A."/>
            <person name="Benos P.V."/>
            <person name="Belov K."/>
            <person name="Clamp M."/>
            <person name="Cook A."/>
            <person name="Cuff J."/>
            <person name="Das R."/>
            <person name="Davidow L."/>
            <person name="Deakin J.E."/>
            <person name="Fazzari M.J."/>
            <person name="Glass J.L."/>
            <person name="Grabherr M."/>
            <person name="Greally J.M."/>
            <person name="Gu W."/>
            <person name="Hore T.A."/>
            <person name="Huttley G.A."/>
            <person name="Kleber M."/>
            <person name="Jirtle R.L."/>
            <person name="Koina E."/>
            <person name="Lee J.T."/>
            <person name="Mahony S."/>
            <person name="Marra M.A."/>
            <person name="Miller R.D."/>
            <person name="Nicholls R.D."/>
            <person name="Oda M."/>
            <person name="Papenfuss A.T."/>
            <person name="Parra Z.E."/>
            <person name="Pollock D.D."/>
            <person name="Ray D.A."/>
            <person name="Schein J.E."/>
            <person name="Speed T.P."/>
            <person name="Thompson K."/>
            <person name="VandeBerg J.L."/>
            <person name="Wade C.M."/>
            <person name="Walker J.A."/>
            <person name="Waters P.D."/>
            <person name="Webber C."/>
            <person name="Weidman J.R."/>
            <person name="Xie X."/>
            <person name="Zody M.C."/>
            <person name="Baldwin J."/>
            <person name="Abdouelleil A."/>
            <person name="Abdulkadir J."/>
            <person name="Abebe A."/>
            <person name="Abera B."/>
            <person name="Abreu J."/>
            <person name="Acer S.C."/>
            <person name="Aftuck L."/>
            <person name="Alexander A."/>
            <person name="An P."/>
            <person name="Anderson E."/>
            <person name="Anderson S."/>
            <person name="Arachi H."/>
            <person name="Azer M."/>
            <person name="Bachantsang P."/>
            <person name="Barry A."/>
            <person name="Bayul T."/>
            <person name="Berlin A."/>
            <person name="Bessette D."/>
            <person name="Bloom T."/>
            <person name="Bloom T."/>
            <person name="Boguslavskiy L."/>
            <person name="Bonnet C."/>
            <person name="Boukhgalter B."/>
            <person name="Bourzgui I."/>
            <person name="Brown A."/>
            <person name="Cahill P."/>
            <person name="Channer S."/>
            <person name="Cheshatsang Y."/>
            <person name="Chuda L."/>
            <person name="Citroen M."/>
            <person name="Collymore A."/>
            <person name="Cooke P."/>
            <person name="Costello M."/>
            <person name="D'Aco K."/>
            <person name="Daza R."/>
            <person name="De Haan G."/>
            <person name="DeGray S."/>
            <person name="DeMaso C."/>
            <person name="Dhargay N."/>
            <person name="Dooley K."/>
            <person name="Dooley E."/>
            <person name="Doricent M."/>
            <person name="Dorje P."/>
            <person name="Dorjee K."/>
            <person name="Dupes A."/>
            <person name="Elong R."/>
            <person name="Falk J."/>
            <person name="Farina A."/>
            <person name="Faro S."/>
            <person name="Ferguson D."/>
            <person name="Fisher S."/>
            <person name="Foley C.D."/>
            <person name="Franke A."/>
            <person name="Friedrich D."/>
            <person name="Gadbois L."/>
            <person name="Gearin G."/>
            <person name="Gearin C.R."/>
            <person name="Giannoukos G."/>
            <person name="Goode T."/>
            <person name="Graham J."/>
            <person name="Grandbois E."/>
            <person name="Grewal S."/>
            <person name="Gyaltsen K."/>
            <person name="Hafez N."/>
            <person name="Hagos B."/>
            <person name="Hall J."/>
            <person name="Henson C."/>
            <person name="Hollinger A."/>
            <person name="Honan T."/>
            <person name="Huard M.D."/>
            <person name="Hughes L."/>
            <person name="Hurhula B."/>
            <person name="Husby M.E."/>
            <person name="Kamat A."/>
            <person name="Kanga B."/>
            <person name="Kashin S."/>
            <person name="Khazanovich D."/>
            <person name="Kisner P."/>
            <person name="Lance K."/>
            <person name="Lara M."/>
            <person name="Lee W."/>
            <person name="Lennon N."/>
            <person name="Letendre F."/>
            <person name="LeVine R."/>
            <person name="Lipovsky A."/>
            <person name="Liu X."/>
            <person name="Liu J."/>
            <person name="Liu S."/>
            <person name="Lokyitsang T."/>
            <person name="Lokyitsang Y."/>
            <person name="Lubonja R."/>
            <person name="Lui A."/>
            <person name="MacDonald P."/>
            <person name="Magnisalis V."/>
            <person name="Maru K."/>
            <person name="Matthews C."/>
            <person name="McCusker W."/>
            <person name="McDonough S."/>
            <person name="Mehta T."/>
            <person name="Meldrim J."/>
            <person name="Meneus L."/>
            <person name="Mihai O."/>
            <person name="Mihalev A."/>
            <person name="Mihova T."/>
            <person name="Mittelman R."/>
            <person name="Mlenga V."/>
            <person name="Montmayeur A."/>
            <person name="Mulrain L."/>
            <person name="Navidi A."/>
            <person name="Naylor J."/>
            <person name="Negash T."/>
            <person name="Nguyen T."/>
            <person name="Nguyen N."/>
            <person name="Nicol R."/>
            <person name="Norbu C."/>
            <person name="Norbu N."/>
            <person name="Novod N."/>
            <person name="O'Neill B."/>
            <person name="Osman S."/>
            <person name="Markiewicz E."/>
            <person name="Oyono O.L."/>
            <person name="Patti C."/>
            <person name="Phunkhang P."/>
            <person name="Pierre F."/>
            <person name="Priest M."/>
            <person name="Raghuraman S."/>
            <person name="Rege F."/>
            <person name="Reyes R."/>
            <person name="Rise C."/>
            <person name="Rogov P."/>
            <person name="Ross K."/>
            <person name="Ryan E."/>
            <person name="Settipalli S."/>
            <person name="Shea T."/>
            <person name="Sherpa N."/>
            <person name="Shi L."/>
            <person name="Shih D."/>
            <person name="Sparrow T."/>
            <person name="Spaulding J."/>
            <person name="Stalker J."/>
            <person name="Stange-Thomann N."/>
            <person name="Stavropoulos S."/>
            <person name="Stone C."/>
            <person name="Strader C."/>
            <person name="Tesfaye S."/>
            <person name="Thomson T."/>
            <person name="Thoulutsang Y."/>
            <person name="Thoulutsang D."/>
            <person name="Topham K."/>
            <person name="Topping I."/>
            <person name="Tsamla T."/>
            <person name="Vassiliev H."/>
            <person name="Vo A."/>
            <person name="Wangchuk T."/>
            <person name="Wangdi T."/>
            <person name="Weiand M."/>
            <person name="Wilkinson J."/>
            <person name="Wilson A."/>
            <person name="Yadav S."/>
            <person name="Young G."/>
            <person name="Yu Q."/>
            <person name="Zembek L."/>
            <person name="Zhong D."/>
            <person name="Zimmer A."/>
            <person name="Zwirko Z."/>
            <person name="Jaffe D.B."/>
            <person name="Alvarez P."/>
            <person name="Brockman W."/>
            <person name="Butler J."/>
            <person name="Chin C."/>
            <person name="Gnerre S."/>
            <person name="MacCallum I."/>
            <person name="Graves J.A."/>
            <person name="Ponting C.P."/>
            <person name="Breen M."/>
            <person name="Samollow P.B."/>
            <person name="Lander E.S."/>
            <person name="Lindblad-Toh K."/>
        </authorList>
    </citation>
    <scope>NUCLEOTIDE SEQUENCE [LARGE SCALE GENOMIC DNA]</scope>
</reference>
<evidence type="ECO:0000256" key="6">
    <source>
        <dbReference type="ARBA" id="ARBA00049091"/>
    </source>
</evidence>
<evidence type="ECO:0000313" key="7">
    <source>
        <dbReference type="Ensembl" id="ENSMODP00000057895.1"/>
    </source>
</evidence>
<evidence type="ECO:0000256" key="2">
    <source>
        <dbReference type="ARBA" id="ARBA00013017"/>
    </source>
</evidence>
<dbReference type="GO" id="GO:0045321">
    <property type="term" value="P:leukocyte activation"/>
    <property type="evidence" value="ECO:0000318"/>
    <property type="project" value="GO_Central"/>
</dbReference>
<protein>
    <recommendedName>
        <fullName evidence="2">thioredoxin-dependent peroxiredoxin</fullName>
        <ecNumber evidence="2">1.11.1.24</ecNumber>
    </recommendedName>
</protein>
<dbReference type="EC" id="1.11.1.24" evidence="2"/>